<comment type="caution">
    <text evidence="5">The sequence shown here is derived from an EMBL/GenBank/DDBJ whole genome shotgun (WGS) entry which is preliminary data.</text>
</comment>
<gene>
    <name evidence="5" type="ORF">CRP01_34090</name>
</gene>
<dbReference type="InterPro" id="IPR001130">
    <property type="entry name" value="TatD-like"/>
</dbReference>
<dbReference type="Gene3D" id="3.20.20.140">
    <property type="entry name" value="Metal-dependent hydrolases"/>
    <property type="match status" value="1"/>
</dbReference>
<dbReference type="PANTHER" id="PTHR46124:SF4">
    <property type="entry name" value="HYDROLASE TATD"/>
    <property type="match status" value="1"/>
</dbReference>
<dbReference type="PANTHER" id="PTHR46124">
    <property type="entry name" value="D-AMINOACYL-TRNA DEACYLASE"/>
    <property type="match status" value="1"/>
</dbReference>
<organism evidence="5 6">
    <name type="scientific">Flavilitoribacter nigricans (strain ATCC 23147 / DSM 23189 / NBRC 102662 / NCIMB 1420 / SS-2)</name>
    <name type="common">Lewinella nigricans</name>
    <dbReference type="NCBI Taxonomy" id="1122177"/>
    <lineage>
        <taxon>Bacteria</taxon>
        <taxon>Pseudomonadati</taxon>
        <taxon>Bacteroidota</taxon>
        <taxon>Saprospiria</taxon>
        <taxon>Saprospirales</taxon>
        <taxon>Lewinellaceae</taxon>
        <taxon>Flavilitoribacter</taxon>
    </lineage>
</organism>
<dbReference type="CDD" id="cd01310">
    <property type="entry name" value="TatD_DNAse"/>
    <property type="match status" value="1"/>
</dbReference>
<dbReference type="PROSITE" id="PS01091">
    <property type="entry name" value="TATD_3"/>
    <property type="match status" value="1"/>
</dbReference>
<evidence type="ECO:0000256" key="2">
    <source>
        <dbReference type="ARBA" id="ARBA00022723"/>
    </source>
</evidence>
<dbReference type="PIRSF" id="PIRSF005902">
    <property type="entry name" value="DNase_TatD"/>
    <property type="match status" value="1"/>
</dbReference>
<dbReference type="InterPro" id="IPR015991">
    <property type="entry name" value="TatD/YcfH-like"/>
</dbReference>
<dbReference type="InterPro" id="IPR018228">
    <property type="entry name" value="DNase_TatD-rel_CS"/>
</dbReference>
<dbReference type="GO" id="GO:0046872">
    <property type="term" value="F:metal ion binding"/>
    <property type="evidence" value="ECO:0007669"/>
    <property type="project" value="UniProtKB-KW"/>
</dbReference>
<dbReference type="OrthoDB" id="9810005at2"/>
<feature type="binding site" evidence="4">
    <location>
        <position position="128"/>
    </location>
    <ligand>
        <name>a divalent metal cation</name>
        <dbReference type="ChEBI" id="CHEBI:60240"/>
        <label>2</label>
    </ligand>
</feature>
<dbReference type="NCBIfam" id="TIGR00010">
    <property type="entry name" value="YchF/TatD family DNA exonuclease"/>
    <property type="match status" value="1"/>
</dbReference>
<keyword evidence="6" id="KW-1185">Reference proteome</keyword>
<keyword evidence="2 4" id="KW-0479">Metal-binding</keyword>
<evidence type="ECO:0000256" key="3">
    <source>
        <dbReference type="ARBA" id="ARBA00022801"/>
    </source>
</evidence>
<evidence type="ECO:0000256" key="4">
    <source>
        <dbReference type="PIRSR" id="PIRSR005902-1"/>
    </source>
</evidence>
<feature type="binding site" evidence="4">
    <location>
        <position position="92"/>
    </location>
    <ligand>
        <name>a divalent metal cation</name>
        <dbReference type="ChEBI" id="CHEBI:60240"/>
        <label>1</label>
    </ligand>
</feature>
<proteinExistence type="inferred from homology"/>
<reference evidence="5 6" key="1">
    <citation type="submission" date="2017-10" db="EMBL/GenBank/DDBJ databases">
        <title>The draft genome sequence of Lewinella nigricans NBRC 102662.</title>
        <authorList>
            <person name="Wang K."/>
        </authorList>
    </citation>
    <scope>NUCLEOTIDE SEQUENCE [LARGE SCALE GENOMIC DNA]</scope>
    <source>
        <strain evidence="5 6">NBRC 102662</strain>
    </source>
</reference>
<dbReference type="InterPro" id="IPR032466">
    <property type="entry name" value="Metal_Hydrolase"/>
</dbReference>
<dbReference type="Pfam" id="PF01026">
    <property type="entry name" value="TatD_DNase"/>
    <property type="match status" value="1"/>
</dbReference>
<dbReference type="Proteomes" id="UP000223913">
    <property type="component" value="Unassembled WGS sequence"/>
</dbReference>
<dbReference type="FunFam" id="3.20.20.140:FF:000005">
    <property type="entry name" value="TatD family hydrolase"/>
    <property type="match status" value="1"/>
</dbReference>
<evidence type="ECO:0000256" key="1">
    <source>
        <dbReference type="ARBA" id="ARBA00009275"/>
    </source>
</evidence>
<comment type="similarity">
    <text evidence="1">Belongs to the metallo-dependent hydrolases superfamily. TatD-type hydrolase family.</text>
</comment>
<evidence type="ECO:0000313" key="6">
    <source>
        <dbReference type="Proteomes" id="UP000223913"/>
    </source>
</evidence>
<protein>
    <submittedName>
        <fullName evidence="5">Hydrolase TatD</fullName>
    </submittedName>
</protein>
<feature type="binding site" evidence="4">
    <location>
        <position position="5"/>
    </location>
    <ligand>
        <name>a divalent metal cation</name>
        <dbReference type="ChEBI" id="CHEBI:60240"/>
        <label>1</label>
    </ligand>
</feature>
<feature type="binding site" evidence="4">
    <location>
        <position position="202"/>
    </location>
    <ligand>
        <name>a divalent metal cation</name>
        <dbReference type="ChEBI" id="CHEBI:60240"/>
        <label>1</label>
    </ligand>
</feature>
<feature type="binding site" evidence="4">
    <location>
        <position position="153"/>
    </location>
    <ligand>
        <name>a divalent metal cation</name>
        <dbReference type="ChEBI" id="CHEBI:60240"/>
        <label>2</label>
    </ligand>
</feature>
<dbReference type="GO" id="GO:0004536">
    <property type="term" value="F:DNA nuclease activity"/>
    <property type="evidence" value="ECO:0007669"/>
    <property type="project" value="InterPro"/>
</dbReference>
<dbReference type="GO" id="GO:0016788">
    <property type="term" value="F:hydrolase activity, acting on ester bonds"/>
    <property type="evidence" value="ECO:0007669"/>
    <property type="project" value="InterPro"/>
</dbReference>
<sequence>MIDTHAHLYSKKFESDRSEMIERAVAQGVEQFYLPNIDSSSIEGMLELESTYPNRCFAMMGLHPCSVQENYEEELAIVRSWLDKRSFCAIGEIGIDLYWDKSTLPIQEKAFKTQIDWALEFDVPIVIHARESTEEILAILETIEDERLRGIFHCFTGDAGQAQRAIDLGFHLGIGGVLTFKNAGLDKTIADIDLKHLVLETDAPYLAPVPKRGKRNESAYVYFVAEKLSEIKSISLEEIAKVTTANAEKIFAQKPQRQVLSN</sequence>
<name>A0A2D0N0W0_FLAN2</name>
<accession>A0A2D0N0W0</accession>
<keyword evidence="3 5" id="KW-0378">Hydrolase</keyword>
<dbReference type="GO" id="GO:0005829">
    <property type="term" value="C:cytosol"/>
    <property type="evidence" value="ECO:0007669"/>
    <property type="project" value="TreeGrafter"/>
</dbReference>
<dbReference type="EMBL" id="PDUD01000045">
    <property type="protein sequence ID" value="PHN02097.1"/>
    <property type="molecule type" value="Genomic_DNA"/>
</dbReference>
<feature type="binding site" evidence="4">
    <location>
        <position position="7"/>
    </location>
    <ligand>
        <name>a divalent metal cation</name>
        <dbReference type="ChEBI" id="CHEBI:60240"/>
        <label>1</label>
    </ligand>
</feature>
<dbReference type="SUPFAM" id="SSF51556">
    <property type="entry name" value="Metallo-dependent hydrolases"/>
    <property type="match status" value="1"/>
</dbReference>
<dbReference type="AlphaFoldDB" id="A0A2D0N0W0"/>
<evidence type="ECO:0000313" key="5">
    <source>
        <dbReference type="EMBL" id="PHN02097.1"/>
    </source>
</evidence>